<dbReference type="CDD" id="cd01949">
    <property type="entry name" value="GGDEF"/>
    <property type="match status" value="1"/>
</dbReference>
<evidence type="ECO:0000256" key="5">
    <source>
        <dbReference type="ARBA" id="ARBA00022989"/>
    </source>
</evidence>
<evidence type="ECO:0000256" key="1">
    <source>
        <dbReference type="ARBA" id="ARBA00004651"/>
    </source>
</evidence>
<dbReference type="InterPro" id="IPR050469">
    <property type="entry name" value="Diguanylate_Cyclase"/>
</dbReference>
<dbReference type="SUPFAM" id="SSF55073">
    <property type="entry name" value="Nucleotide cyclase"/>
    <property type="match status" value="1"/>
</dbReference>
<evidence type="ECO:0000256" key="2">
    <source>
        <dbReference type="ARBA" id="ARBA00012528"/>
    </source>
</evidence>
<feature type="transmembrane region" description="Helical" evidence="8">
    <location>
        <begin position="330"/>
        <end position="350"/>
    </location>
</feature>
<evidence type="ECO:0000256" key="6">
    <source>
        <dbReference type="ARBA" id="ARBA00023136"/>
    </source>
</evidence>
<accession>A0ABW9C0I3</accession>
<dbReference type="InterPro" id="IPR029787">
    <property type="entry name" value="Nucleotide_cyclase"/>
</dbReference>
<dbReference type="RefSeq" id="WP_310066284.1">
    <property type="nucleotide sequence ID" value="NZ_JAQQDH010000003.1"/>
</dbReference>
<evidence type="ECO:0000256" key="7">
    <source>
        <dbReference type="ARBA" id="ARBA00034247"/>
    </source>
</evidence>
<dbReference type="PROSITE" id="PS50887">
    <property type="entry name" value="GGDEF"/>
    <property type="match status" value="1"/>
</dbReference>
<dbReference type="InterPro" id="IPR000160">
    <property type="entry name" value="GGDEF_dom"/>
</dbReference>
<proteinExistence type="predicted"/>
<dbReference type="Gene3D" id="3.30.450.20">
    <property type="entry name" value="PAS domain"/>
    <property type="match status" value="2"/>
</dbReference>
<dbReference type="InterPro" id="IPR043128">
    <property type="entry name" value="Rev_trsase/Diguanyl_cyclase"/>
</dbReference>
<dbReference type="EMBL" id="JAQQDH010000003">
    <property type="protein sequence ID" value="MFM0444477.1"/>
    <property type="molecule type" value="Genomic_DNA"/>
</dbReference>
<comment type="catalytic activity">
    <reaction evidence="7">
        <text>2 GTP = 3',3'-c-di-GMP + 2 diphosphate</text>
        <dbReference type="Rhea" id="RHEA:24898"/>
        <dbReference type="ChEBI" id="CHEBI:33019"/>
        <dbReference type="ChEBI" id="CHEBI:37565"/>
        <dbReference type="ChEBI" id="CHEBI:58805"/>
        <dbReference type="EC" id="2.7.7.65"/>
    </reaction>
</comment>
<reference evidence="10 11" key="1">
    <citation type="journal article" date="2024" name="Chem. Sci.">
        <title>Discovery of megapolipeptins by genome mining of a Burkholderiales bacteria collection.</title>
        <authorList>
            <person name="Paulo B.S."/>
            <person name="Recchia M.J.J."/>
            <person name="Lee S."/>
            <person name="Fergusson C.H."/>
            <person name="Romanowski S.B."/>
            <person name="Hernandez A."/>
            <person name="Krull N."/>
            <person name="Liu D.Y."/>
            <person name="Cavanagh H."/>
            <person name="Bos A."/>
            <person name="Gray C.A."/>
            <person name="Murphy B.T."/>
            <person name="Linington R.G."/>
            <person name="Eustaquio A.S."/>
        </authorList>
    </citation>
    <scope>NUCLEOTIDE SEQUENCE [LARGE SCALE GENOMIC DNA]</scope>
    <source>
        <strain evidence="10 11">RL17-379-BIB-C</strain>
    </source>
</reference>
<dbReference type="InterPro" id="IPR033479">
    <property type="entry name" value="dCache_1"/>
</dbReference>
<sequence length="536" mass="57488">MAARTLMRPACNGGNAQVANRAHLQGRRWRRTFRHGAGSVARYVGNRPVLAGVAGTLVAVAMAALTLLTLLSGRTDALDHARETSQNLVSIISSDLERNVEIYNLSLQAMADGAQRHLGAGLPPDAQRAVLFDRATTAAYLGGAYILGPQGEVIASQSGDINRDARFTDRDYFMVHRRNAAAGLYLSHPFRSRLRDGKLSIGLTRRVNDANGNFAGVALLAIRIEYFQRLLERINIGKQGSVFIAMDDGTLIARKPYSPQDIGASIARSPSFVRMAAHNAGSYVAPSAVDGVERMFTYAHVPGTSLIAVVAPAVDDVLAPWRRRATISGALTLAFGAVFVAVSWLLAFALRGKLRAQAALTRLAATDPLTGLSNRRVLDNRLDEEWRRARRTGQPLSALFIDIDHFKHFNDTHGHASGDEALSAVAECISTAVRRSVDVVARYGGEEFAVILPDTSADGALTVAEKIRRRVQAQDILQGGDDTVAVTVSVGCATCVPAQGANAFDLLAAADRQLYVAKAAGRNRVSAAQSPMRSMT</sequence>
<dbReference type="PANTHER" id="PTHR45138">
    <property type="entry name" value="REGULATORY COMPONENTS OF SENSORY TRANSDUCTION SYSTEM"/>
    <property type="match status" value="1"/>
</dbReference>
<gene>
    <name evidence="10" type="ORF">PQR00_12870</name>
</gene>
<dbReference type="CDD" id="cd12914">
    <property type="entry name" value="PDC1_DGC_like"/>
    <property type="match status" value="1"/>
</dbReference>
<organism evidence="10 11">
    <name type="scientific">Paraburkholderia strydomiana</name>
    <dbReference type="NCBI Taxonomy" id="1245417"/>
    <lineage>
        <taxon>Bacteria</taxon>
        <taxon>Pseudomonadati</taxon>
        <taxon>Pseudomonadota</taxon>
        <taxon>Betaproteobacteria</taxon>
        <taxon>Burkholderiales</taxon>
        <taxon>Burkholderiaceae</taxon>
        <taxon>Paraburkholderia</taxon>
    </lineage>
</organism>
<feature type="transmembrane region" description="Helical" evidence="8">
    <location>
        <begin position="49"/>
        <end position="71"/>
    </location>
</feature>
<dbReference type="Pfam" id="PF00990">
    <property type="entry name" value="GGDEF"/>
    <property type="match status" value="1"/>
</dbReference>
<dbReference type="CDD" id="cd12915">
    <property type="entry name" value="PDC2_DGC_like"/>
    <property type="match status" value="1"/>
</dbReference>
<keyword evidence="11" id="KW-1185">Reference proteome</keyword>
<keyword evidence="5 8" id="KW-1133">Transmembrane helix</keyword>
<dbReference type="Pfam" id="PF02743">
    <property type="entry name" value="dCache_1"/>
    <property type="match status" value="1"/>
</dbReference>
<evidence type="ECO:0000256" key="8">
    <source>
        <dbReference type="SAM" id="Phobius"/>
    </source>
</evidence>
<name>A0ABW9C0I3_9BURK</name>
<evidence type="ECO:0000313" key="10">
    <source>
        <dbReference type="EMBL" id="MFM0444477.1"/>
    </source>
</evidence>
<evidence type="ECO:0000256" key="4">
    <source>
        <dbReference type="ARBA" id="ARBA00022692"/>
    </source>
</evidence>
<dbReference type="NCBIfam" id="TIGR00254">
    <property type="entry name" value="GGDEF"/>
    <property type="match status" value="1"/>
</dbReference>
<evidence type="ECO:0000259" key="9">
    <source>
        <dbReference type="PROSITE" id="PS50887"/>
    </source>
</evidence>
<comment type="subcellular location">
    <subcellularLocation>
        <location evidence="1">Cell membrane</location>
        <topology evidence="1">Multi-pass membrane protein</topology>
    </subcellularLocation>
</comment>
<feature type="domain" description="GGDEF" evidence="9">
    <location>
        <begin position="394"/>
        <end position="530"/>
    </location>
</feature>
<dbReference type="Proteomes" id="UP001629288">
    <property type="component" value="Unassembled WGS sequence"/>
</dbReference>
<comment type="caution">
    <text evidence="10">The sequence shown here is derived from an EMBL/GenBank/DDBJ whole genome shotgun (WGS) entry which is preliminary data.</text>
</comment>
<dbReference type="Gene3D" id="3.30.70.270">
    <property type="match status" value="1"/>
</dbReference>
<dbReference type="EC" id="2.7.7.65" evidence="2"/>
<dbReference type="GeneID" id="97032632"/>
<protein>
    <recommendedName>
        <fullName evidence="2">diguanylate cyclase</fullName>
        <ecNumber evidence="2">2.7.7.65</ecNumber>
    </recommendedName>
</protein>
<evidence type="ECO:0000256" key="3">
    <source>
        <dbReference type="ARBA" id="ARBA00022475"/>
    </source>
</evidence>
<keyword evidence="4 8" id="KW-0812">Transmembrane</keyword>
<evidence type="ECO:0000313" key="11">
    <source>
        <dbReference type="Proteomes" id="UP001629288"/>
    </source>
</evidence>
<dbReference type="SMART" id="SM00267">
    <property type="entry name" value="GGDEF"/>
    <property type="match status" value="1"/>
</dbReference>
<keyword evidence="3" id="KW-1003">Cell membrane</keyword>
<dbReference type="PANTHER" id="PTHR45138:SF9">
    <property type="entry name" value="DIGUANYLATE CYCLASE DGCM-RELATED"/>
    <property type="match status" value="1"/>
</dbReference>
<keyword evidence="6 8" id="KW-0472">Membrane</keyword>